<dbReference type="AlphaFoldDB" id="A0A5C6FH25"/>
<sequence>MTIVIRSRPNLSPKATLITAAQTAFFRGPESAEALRIIDCLRQSGFEAVLAGGCVRDALLGKQPKDYDVATNATPDAVRQVFGKRSTLAFGASFGVIGVLPPRGDRSPDETVQPTEVATFRSDGEYSDGRRPDSVHYGNAEQDALRRDFTINGLFYDPISDQVIDYVNGVKDLQAGLLRTIGNPHLRFGEDKLRLLRAVRFTTTLGFKIDPTTRQAIRLHARDLPLVSGERIGAEMRRVFTAPSFVDGLRHLIDCHLDEVVLPELVSVDLDSLKTTSDHLARRDFPIVMACFLIHADAPEHALQSITQRWKLSNEEVRRVTAAITHHETVIHADRLAWSTVQPCLTDRDADVIIEVATAITHQRGHDVNGLSIARKALTLPADELNPPPLLTGDVLRSLGIPAGPQYKAILQAVRDAQLDGTIRTRDEAIAMARIDKPGSTS</sequence>
<dbReference type="EC" id="2.7.7.72" evidence="13"/>
<dbReference type="InterPro" id="IPR032810">
    <property type="entry name" value="CCA-adding_enz_C"/>
</dbReference>
<accession>A0A5C6FH25</accession>
<evidence type="ECO:0000256" key="4">
    <source>
        <dbReference type="ARBA" id="ARBA00022695"/>
    </source>
</evidence>
<keyword evidence="8 9" id="KW-0694">RNA-binding</keyword>
<organism evidence="13 14">
    <name type="scientific">Rubripirellula tenax</name>
    <dbReference type="NCBI Taxonomy" id="2528015"/>
    <lineage>
        <taxon>Bacteria</taxon>
        <taxon>Pseudomonadati</taxon>
        <taxon>Planctomycetota</taxon>
        <taxon>Planctomycetia</taxon>
        <taxon>Pirellulales</taxon>
        <taxon>Pirellulaceae</taxon>
        <taxon>Rubripirellula</taxon>
    </lineage>
</organism>
<feature type="domain" description="CCA-adding enzyme C-terminal" evidence="12">
    <location>
        <begin position="290"/>
        <end position="431"/>
    </location>
</feature>
<keyword evidence="3" id="KW-0819">tRNA processing</keyword>
<comment type="caution">
    <text evidence="13">The sequence shown here is derived from an EMBL/GenBank/DDBJ whole genome shotgun (WGS) entry which is preliminary data.</text>
</comment>
<evidence type="ECO:0000256" key="1">
    <source>
        <dbReference type="ARBA" id="ARBA00001946"/>
    </source>
</evidence>
<keyword evidence="2 9" id="KW-0808">Transferase</keyword>
<evidence type="ECO:0000259" key="10">
    <source>
        <dbReference type="Pfam" id="PF01743"/>
    </source>
</evidence>
<name>A0A5C6FH25_9BACT</name>
<dbReference type="InterPro" id="IPR002646">
    <property type="entry name" value="PolA_pol_head_dom"/>
</dbReference>
<dbReference type="Pfam" id="PF01743">
    <property type="entry name" value="PolyA_pol"/>
    <property type="match status" value="1"/>
</dbReference>
<dbReference type="GO" id="GO:0000049">
    <property type="term" value="F:tRNA binding"/>
    <property type="evidence" value="ECO:0007669"/>
    <property type="project" value="TreeGrafter"/>
</dbReference>
<dbReference type="InterPro" id="IPR032828">
    <property type="entry name" value="PolyA_RNA-bd"/>
</dbReference>
<evidence type="ECO:0000256" key="3">
    <source>
        <dbReference type="ARBA" id="ARBA00022694"/>
    </source>
</evidence>
<dbReference type="OrthoDB" id="9805698at2"/>
<evidence type="ECO:0000256" key="5">
    <source>
        <dbReference type="ARBA" id="ARBA00022723"/>
    </source>
</evidence>
<dbReference type="EMBL" id="SJPW01000001">
    <property type="protein sequence ID" value="TWU60821.1"/>
    <property type="molecule type" value="Genomic_DNA"/>
</dbReference>
<dbReference type="InterPro" id="IPR043519">
    <property type="entry name" value="NT_sf"/>
</dbReference>
<keyword evidence="6" id="KW-0547">Nucleotide-binding</keyword>
<comment type="similarity">
    <text evidence="9">Belongs to the tRNA nucleotidyltransferase/poly(A) polymerase family.</text>
</comment>
<evidence type="ECO:0000313" key="13">
    <source>
        <dbReference type="EMBL" id="TWU60821.1"/>
    </source>
</evidence>
<dbReference type="Gene3D" id="3.30.460.10">
    <property type="entry name" value="Beta Polymerase, domain 2"/>
    <property type="match status" value="1"/>
</dbReference>
<dbReference type="InterPro" id="IPR050264">
    <property type="entry name" value="Bact_CCA-adding_enz_type3_sf"/>
</dbReference>
<evidence type="ECO:0000256" key="7">
    <source>
        <dbReference type="ARBA" id="ARBA00022842"/>
    </source>
</evidence>
<evidence type="ECO:0000313" key="14">
    <source>
        <dbReference type="Proteomes" id="UP000318288"/>
    </source>
</evidence>
<evidence type="ECO:0000259" key="12">
    <source>
        <dbReference type="Pfam" id="PF13735"/>
    </source>
</evidence>
<keyword evidence="4 13" id="KW-0548">Nucleotidyltransferase</keyword>
<protein>
    <submittedName>
        <fullName evidence="13">tRNA nucleotidyltransferase/poly(A) polymerase</fullName>
        <ecNumber evidence="13">2.7.7.72</ecNumber>
    </submittedName>
</protein>
<dbReference type="Pfam" id="PF12627">
    <property type="entry name" value="PolyA_pol_RNAbd"/>
    <property type="match status" value="1"/>
</dbReference>
<evidence type="ECO:0000256" key="2">
    <source>
        <dbReference type="ARBA" id="ARBA00022679"/>
    </source>
</evidence>
<dbReference type="GO" id="GO:0046872">
    <property type="term" value="F:metal ion binding"/>
    <property type="evidence" value="ECO:0007669"/>
    <property type="project" value="UniProtKB-KW"/>
</dbReference>
<dbReference type="PANTHER" id="PTHR46173">
    <property type="entry name" value="CCA TRNA NUCLEOTIDYLTRANSFERASE 1, MITOCHONDRIAL"/>
    <property type="match status" value="1"/>
</dbReference>
<dbReference type="SUPFAM" id="SSF81301">
    <property type="entry name" value="Nucleotidyltransferase"/>
    <property type="match status" value="1"/>
</dbReference>
<evidence type="ECO:0000256" key="9">
    <source>
        <dbReference type="RuleBase" id="RU003953"/>
    </source>
</evidence>
<dbReference type="RefSeq" id="WP_146454900.1">
    <property type="nucleotide sequence ID" value="NZ_SJPW01000001.1"/>
</dbReference>
<dbReference type="GO" id="GO:0008033">
    <property type="term" value="P:tRNA processing"/>
    <property type="evidence" value="ECO:0007669"/>
    <property type="project" value="UniProtKB-KW"/>
</dbReference>
<evidence type="ECO:0000256" key="6">
    <source>
        <dbReference type="ARBA" id="ARBA00022741"/>
    </source>
</evidence>
<keyword evidence="5" id="KW-0479">Metal-binding</keyword>
<evidence type="ECO:0000259" key="11">
    <source>
        <dbReference type="Pfam" id="PF12627"/>
    </source>
</evidence>
<dbReference type="CDD" id="cd05398">
    <property type="entry name" value="NT_ClassII-CCAase"/>
    <property type="match status" value="1"/>
</dbReference>
<dbReference type="GO" id="GO:0000166">
    <property type="term" value="F:nucleotide binding"/>
    <property type="evidence" value="ECO:0007669"/>
    <property type="project" value="UniProtKB-KW"/>
</dbReference>
<dbReference type="PANTHER" id="PTHR46173:SF1">
    <property type="entry name" value="CCA TRNA NUCLEOTIDYLTRANSFERASE 1, MITOCHONDRIAL"/>
    <property type="match status" value="1"/>
</dbReference>
<keyword evidence="14" id="KW-1185">Reference proteome</keyword>
<dbReference type="Gene3D" id="1.10.3090.10">
    <property type="entry name" value="cca-adding enzyme, domain 2"/>
    <property type="match status" value="1"/>
</dbReference>
<gene>
    <name evidence="13" type="ORF">Poly51_11020</name>
</gene>
<dbReference type="Proteomes" id="UP000318288">
    <property type="component" value="Unassembled WGS sequence"/>
</dbReference>
<dbReference type="SUPFAM" id="SSF81891">
    <property type="entry name" value="Poly A polymerase C-terminal region-like"/>
    <property type="match status" value="1"/>
</dbReference>
<dbReference type="GO" id="GO:0004810">
    <property type="term" value="F:CCA tRNA nucleotidyltransferase activity"/>
    <property type="evidence" value="ECO:0007669"/>
    <property type="project" value="UniProtKB-EC"/>
</dbReference>
<feature type="domain" description="Poly A polymerase head" evidence="10">
    <location>
        <begin position="50"/>
        <end position="179"/>
    </location>
</feature>
<reference evidence="13 14" key="1">
    <citation type="submission" date="2019-02" db="EMBL/GenBank/DDBJ databases">
        <title>Deep-cultivation of Planctomycetes and their phenomic and genomic characterization uncovers novel biology.</title>
        <authorList>
            <person name="Wiegand S."/>
            <person name="Jogler M."/>
            <person name="Boedeker C."/>
            <person name="Pinto D."/>
            <person name="Vollmers J."/>
            <person name="Rivas-Marin E."/>
            <person name="Kohn T."/>
            <person name="Peeters S.H."/>
            <person name="Heuer A."/>
            <person name="Rast P."/>
            <person name="Oberbeckmann S."/>
            <person name="Bunk B."/>
            <person name="Jeske O."/>
            <person name="Meyerdierks A."/>
            <person name="Storesund J.E."/>
            <person name="Kallscheuer N."/>
            <person name="Luecker S."/>
            <person name="Lage O.M."/>
            <person name="Pohl T."/>
            <person name="Merkel B.J."/>
            <person name="Hornburger P."/>
            <person name="Mueller R.-W."/>
            <person name="Bruemmer F."/>
            <person name="Labrenz M."/>
            <person name="Spormann A.M."/>
            <person name="Op Den Camp H."/>
            <person name="Overmann J."/>
            <person name="Amann R."/>
            <person name="Jetten M.S.M."/>
            <person name="Mascher T."/>
            <person name="Medema M.H."/>
            <person name="Devos D.P."/>
            <person name="Kaster A.-K."/>
            <person name="Ovreas L."/>
            <person name="Rohde M."/>
            <person name="Galperin M.Y."/>
            <person name="Jogler C."/>
        </authorList>
    </citation>
    <scope>NUCLEOTIDE SEQUENCE [LARGE SCALE GENOMIC DNA]</scope>
    <source>
        <strain evidence="13 14">Poly51</strain>
    </source>
</reference>
<keyword evidence="7" id="KW-0460">Magnesium</keyword>
<proteinExistence type="inferred from homology"/>
<dbReference type="Pfam" id="PF13735">
    <property type="entry name" value="tRNA_NucTran2_2"/>
    <property type="match status" value="1"/>
</dbReference>
<evidence type="ECO:0000256" key="8">
    <source>
        <dbReference type="ARBA" id="ARBA00022884"/>
    </source>
</evidence>
<feature type="domain" description="tRNA nucleotidyltransferase/poly(A) polymerase RNA and SrmB- binding" evidence="11">
    <location>
        <begin position="206"/>
        <end position="265"/>
    </location>
</feature>
<comment type="cofactor">
    <cofactor evidence="1">
        <name>Mg(2+)</name>
        <dbReference type="ChEBI" id="CHEBI:18420"/>
    </cofactor>
</comment>